<evidence type="ECO:0008006" key="4">
    <source>
        <dbReference type="Google" id="ProtNLM"/>
    </source>
</evidence>
<evidence type="ECO:0000313" key="3">
    <source>
        <dbReference type="Proteomes" id="UP000298663"/>
    </source>
</evidence>
<name>A0A4V5ZZJ0_STECR</name>
<dbReference type="Proteomes" id="UP000298663">
    <property type="component" value="Unassembled WGS sequence"/>
</dbReference>
<protein>
    <recommendedName>
        <fullName evidence="4">Transmembrane protein</fullName>
    </recommendedName>
</protein>
<keyword evidence="1" id="KW-0812">Transmembrane</keyword>
<reference evidence="2 3" key="2">
    <citation type="journal article" date="2019" name="G3 (Bethesda)">
        <title>Hybrid Assembly of the Genome of the Entomopathogenic Nematode Steinernema carpocapsae Identifies the X-Chromosome.</title>
        <authorList>
            <person name="Serra L."/>
            <person name="Macchietto M."/>
            <person name="Macias-Munoz A."/>
            <person name="McGill C.J."/>
            <person name="Rodriguez I.M."/>
            <person name="Rodriguez B."/>
            <person name="Murad R."/>
            <person name="Mortazavi A."/>
        </authorList>
    </citation>
    <scope>NUCLEOTIDE SEQUENCE [LARGE SCALE GENOMIC DNA]</scope>
    <source>
        <strain evidence="2 3">ALL</strain>
    </source>
</reference>
<dbReference type="EMBL" id="AZBU02000008">
    <property type="protein sequence ID" value="TKR67685.1"/>
    <property type="molecule type" value="Genomic_DNA"/>
</dbReference>
<comment type="caution">
    <text evidence="2">The sequence shown here is derived from an EMBL/GenBank/DDBJ whole genome shotgun (WGS) entry which is preliminary data.</text>
</comment>
<proteinExistence type="predicted"/>
<evidence type="ECO:0000313" key="2">
    <source>
        <dbReference type="EMBL" id="TKR67685.1"/>
    </source>
</evidence>
<reference evidence="2 3" key="1">
    <citation type="journal article" date="2015" name="Genome Biol.">
        <title>Comparative genomics of Steinernema reveals deeply conserved gene regulatory networks.</title>
        <authorList>
            <person name="Dillman A.R."/>
            <person name="Macchietto M."/>
            <person name="Porter C.F."/>
            <person name="Rogers A."/>
            <person name="Williams B."/>
            <person name="Antoshechkin I."/>
            <person name="Lee M.M."/>
            <person name="Goodwin Z."/>
            <person name="Lu X."/>
            <person name="Lewis E.E."/>
            <person name="Goodrich-Blair H."/>
            <person name="Stock S.P."/>
            <person name="Adams B.J."/>
            <person name="Sternberg P.W."/>
            <person name="Mortazavi A."/>
        </authorList>
    </citation>
    <scope>NUCLEOTIDE SEQUENCE [LARGE SCALE GENOMIC DNA]</scope>
    <source>
        <strain evidence="2 3">ALL</strain>
    </source>
</reference>
<evidence type="ECO:0000256" key="1">
    <source>
        <dbReference type="SAM" id="Phobius"/>
    </source>
</evidence>
<accession>A0A4V5ZZJ0</accession>
<keyword evidence="3" id="KW-1185">Reference proteome</keyword>
<dbReference type="AlphaFoldDB" id="A0A4V5ZZJ0"/>
<organism evidence="2 3">
    <name type="scientific">Steinernema carpocapsae</name>
    <name type="common">Entomopathogenic nematode</name>
    <dbReference type="NCBI Taxonomy" id="34508"/>
    <lineage>
        <taxon>Eukaryota</taxon>
        <taxon>Metazoa</taxon>
        <taxon>Ecdysozoa</taxon>
        <taxon>Nematoda</taxon>
        <taxon>Chromadorea</taxon>
        <taxon>Rhabditida</taxon>
        <taxon>Tylenchina</taxon>
        <taxon>Panagrolaimomorpha</taxon>
        <taxon>Strongyloidoidea</taxon>
        <taxon>Steinernematidae</taxon>
        <taxon>Steinernema</taxon>
    </lineage>
</organism>
<keyword evidence="1" id="KW-0472">Membrane</keyword>
<keyword evidence="1" id="KW-1133">Transmembrane helix</keyword>
<sequence>MREHACDCAVYHSEVGASKTTNRHKFSAMTSPTALFPLLSFFFFVPEPSSTKPPCVSNSSSFLRLLSVFIFSLSLS</sequence>
<gene>
    <name evidence="2" type="ORF">L596_023798</name>
</gene>
<feature type="transmembrane region" description="Helical" evidence="1">
    <location>
        <begin position="26"/>
        <end position="44"/>
    </location>
</feature>